<dbReference type="Proteomes" id="UP000533469">
    <property type="component" value="Unassembled WGS sequence"/>
</dbReference>
<proteinExistence type="predicted"/>
<dbReference type="Pfam" id="PF10139">
    <property type="entry name" value="Virul_Fac"/>
    <property type="match status" value="1"/>
</dbReference>
<evidence type="ECO:0000313" key="3">
    <source>
        <dbReference type="Proteomes" id="UP000533469"/>
    </source>
</evidence>
<sequence>MTDIREAVAQAANDTVGQIRAALAWLDTPKNADRVGDRRGVLGRDLARGLVSARRLAEAAGRPMAVAVFGPSQAGKSHLVSVLARKEDTLYALFDGEPEPVSYIKRINPDTGRETTGLVTRFTIHRRPTPAGYPVDLQLLSHADIIKIIGNAYFFDGNPARYETWPEREEIVAHIAPFRGGDGAPRIANGLDPEDVWEMEEYFARYLPESELTRRLKTSDFWSVAASAAPNLQIERLGTLFSILWGRHQVLTDMYVKLVDALRQLGFASQAFAPFAAVDVAKPGVESIIDIESLKKLALPTRETITLRTSGGSEVPLARTIVTALTAELRICVKDKPWDFFEHTDILDFPGYRSRGLNRENVDDPGEAGATGLARALRDHPAETVFQLIRRGKVEYLFQRYVADQEITAMLLCIKDGPQEVAQLPDVVARWIAATHGATPLERQGKPVLLYFVLTKFDLHFEEKPSDEALGLAARFTGRLDASLVNPYGSTSETWVRNWAAGRPFQNAFLMRNPSLSNRAIFELDGSREMDILPGRKDWVARLKAAFVSVQAAQDHFADPARAFEEMIRLNDGGASYIASELAGVCNPQMKSAQVRDRLLALRARVSDMLQRYHVSTDVGERIAERLAVADRVLDDLYRCDNAGRMGSLIRGLMIDPGALSDSVYRVDLSPAKIASPASLPAPAIVPAGRVRPGQAAAPAPAVTASPGERPKGGTLGSVAERQAHAALEAWILSMSDIAGTPAFTEEMSVGPDNLREIATELAAAARRLGLSEQIAAKIEMEAFAADRRDLQLEKATVISAAIINAFVADLGLRKRPEEERRLVPLDSSSSALRAIFAERPTAYDAAGIAATPAPFRTTATDDWLYALYKTVQDNAASEGGLSVDPVENGRLGSIIARLSGPI</sequence>
<evidence type="ECO:0000313" key="2">
    <source>
        <dbReference type="EMBL" id="MBB3772930.1"/>
    </source>
</evidence>
<dbReference type="RefSeq" id="WP_183191085.1">
    <property type="nucleotide sequence ID" value="NZ_JACICD010000007.1"/>
</dbReference>
<dbReference type="AlphaFoldDB" id="A0A839ZDH3"/>
<comment type="caution">
    <text evidence="2">The sequence shown here is derived from an EMBL/GenBank/DDBJ whole genome shotgun (WGS) entry which is preliminary data.</text>
</comment>
<gene>
    <name evidence="2" type="ORF">FHS55_003555</name>
</gene>
<keyword evidence="3" id="KW-1185">Reference proteome</keyword>
<dbReference type="PIRSF" id="PIRSF034586">
    <property type="entry name" value="Vir_effector_SfrC"/>
    <property type="match status" value="1"/>
</dbReference>
<reference evidence="2 3" key="1">
    <citation type="submission" date="2020-08" db="EMBL/GenBank/DDBJ databases">
        <title>Genomic Encyclopedia of Type Strains, Phase IV (KMG-IV): sequencing the most valuable type-strain genomes for metagenomic binning, comparative biology and taxonomic classification.</title>
        <authorList>
            <person name="Goeker M."/>
        </authorList>
    </citation>
    <scope>NUCLEOTIDE SEQUENCE [LARGE SCALE GENOMIC DNA]</scope>
    <source>
        <strain evidence="2 3">DSM 5895</strain>
    </source>
</reference>
<accession>A0A839ZDH3</accession>
<name>A0A839ZDH3_9HYPH</name>
<dbReference type="InterPro" id="IPR017030">
    <property type="entry name" value="Vir_effector_SfrC"/>
</dbReference>
<feature type="region of interest" description="Disordered" evidence="1">
    <location>
        <begin position="696"/>
        <end position="716"/>
    </location>
</feature>
<evidence type="ECO:0008006" key="4">
    <source>
        <dbReference type="Google" id="ProtNLM"/>
    </source>
</evidence>
<feature type="compositionally biased region" description="Low complexity" evidence="1">
    <location>
        <begin position="696"/>
        <end position="707"/>
    </location>
</feature>
<dbReference type="EMBL" id="JACICD010000007">
    <property type="protein sequence ID" value="MBB3772930.1"/>
    <property type="molecule type" value="Genomic_DNA"/>
</dbReference>
<evidence type="ECO:0000256" key="1">
    <source>
        <dbReference type="SAM" id="MobiDB-lite"/>
    </source>
</evidence>
<protein>
    <recommendedName>
        <fullName evidence="4">Virulence factor</fullName>
    </recommendedName>
</protein>
<organism evidence="2 3">
    <name type="scientific">Ancylobacter tetraedralis</name>
    <dbReference type="NCBI Taxonomy" id="217068"/>
    <lineage>
        <taxon>Bacteria</taxon>
        <taxon>Pseudomonadati</taxon>
        <taxon>Pseudomonadota</taxon>
        <taxon>Alphaproteobacteria</taxon>
        <taxon>Hyphomicrobiales</taxon>
        <taxon>Xanthobacteraceae</taxon>
        <taxon>Ancylobacter</taxon>
    </lineage>
</organism>